<dbReference type="RefSeq" id="WP_146450357.1">
    <property type="nucleotide sequence ID" value="NZ_SJPS01000002.1"/>
</dbReference>
<organism evidence="1 2">
    <name type="scientific">Bythopirellula polymerisocia</name>
    <dbReference type="NCBI Taxonomy" id="2528003"/>
    <lineage>
        <taxon>Bacteria</taxon>
        <taxon>Pseudomonadati</taxon>
        <taxon>Planctomycetota</taxon>
        <taxon>Planctomycetia</taxon>
        <taxon>Pirellulales</taxon>
        <taxon>Lacipirellulaceae</taxon>
        <taxon>Bythopirellula</taxon>
    </lineage>
</organism>
<dbReference type="PROSITE" id="PS00018">
    <property type="entry name" value="EF_HAND_1"/>
    <property type="match status" value="1"/>
</dbReference>
<accession>A0A5C6CVS6</accession>
<proteinExistence type="predicted"/>
<evidence type="ECO:0000313" key="1">
    <source>
        <dbReference type="EMBL" id="TWU28662.1"/>
    </source>
</evidence>
<dbReference type="EMBL" id="SJPS01000002">
    <property type="protein sequence ID" value="TWU28662.1"/>
    <property type="molecule type" value="Genomic_DNA"/>
</dbReference>
<sequence>MKHICKAKYDLVKKQNFIVAMLLVGLLATPSFAYEVWMGTHLAQSSMANNLDDWALTASLLDGVNINRAPNNTDPASNNDWRTIFGQVSHVNNTLIPLPRSGVTRDTSQINELAFDEIEEEMQHQFDLADTYNYDFDHLMFYDNATGGNSYSWTETEVQHMRSWLDTNGHQDISLMWNARNFSQANQNWSANSLVDHVMIEGSADDFLNNSNNKSTLLNWLWTNPNTIDKDVILQIPRSENSMTQYASTRRVAVKLGQELGYENGMQSDRLVFLPVTYNDNYDYLPETTSNGTSYTDSLTSLALSLIEQRPLFEGRSGIPTNADADSFVREVIVPTYGTLIAGWDTWDSATNPSASVLAPGVTGSAVTTTEQQAWNIVDGRGASADGTWGTFAGPPTASTVAGEGVQNENLELPNATTGGTITFTITNNGTSDLDLDGFHFDAYAFRPKAARAYELSVSSGAITNGVIYTSTDDEITSVAGAWDNSAHDDISHSLLGLADHTLEVGGSVDFLLAFSSGDGDGSGGHDLWIDNVAITAVVDVIPGDFDHDGDVDGADFLAWQRNDGTPAGLAAWQNNYGAPAMLSEMESASLAVPEPSSVTFLLLSVAAWCRSRKHNSGNRRFNLCFSAAY</sequence>
<reference evidence="1 2" key="1">
    <citation type="submission" date="2019-02" db="EMBL/GenBank/DDBJ databases">
        <title>Deep-cultivation of Planctomycetes and their phenomic and genomic characterization uncovers novel biology.</title>
        <authorList>
            <person name="Wiegand S."/>
            <person name="Jogler M."/>
            <person name="Boedeker C."/>
            <person name="Pinto D."/>
            <person name="Vollmers J."/>
            <person name="Rivas-Marin E."/>
            <person name="Kohn T."/>
            <person name="Peeters S.H."/>
            <person name="Heuer A."/>
            <person name="Rast P."/>
            <person name="Oberbeckmann S."/>
            <person name="Bunk B."/>
            <person name="Jeske O."/>
            <person name="Meyerdierks A."/>
            <person name="Storesund J.E."/>
            <person name="Kallscheuer N."/>
            <person name="Luecker S."/>
            <person name="Lage O.M."/>
            <person name="Pohl T."/>
            <person name="Merkel B.J."/>
            <person name="Hornburger P."/>
            <person name="Mueller R.-W."/>
            <person name="Bruemmer F."/>
            <person name="Labrenz M."/>
            <person name="Spormann A.M."/>
            <person name="Op Den Camp H."/>
            <person name="Overmann J."/>
            <person name="Amann R."/>
            <person name="Jetten M.S.M."/>
            <person name="Mascher T."/>
            <person name="Medema M.H."/>
            <person name="Devos D.P."/>
            <person name="Kaster A.-K."/>
            <person name="Ovreas L."/>
            <person name="Rohde M."/>
            <person name="Galperin M.Y."/>
            <person name="Jogler C."/>
        </authorList>
    </citation>
    <scope>NUCLEOTIDE SEQUENCE [LARGE SCALE GENOMIC DNA]</scope>
    <source>
        <strain evidence="1 2">Pla144</strain>
    </source>
</reference>
<protein>
    <submittedName>
        <fullName evidence="1">Uncharacterized protein</fullName>
    </submittedName>
</protein>
<keyword evidence="2" id="KW-1185">Reference proteome</keyword>
<comment type="caution">
    <text evidence="1">The sequence shown here is derived from an EMBL/GenBank/DDBJ whole genome shotgun (WGS) entry which is preliminary data.</text>
</comment>
<dbReference type="AlphaFoldDB" id="A0A5C6CVS6"/>
<name>A0A5C6CVS6_9BACT</name>
<dbReference type="OrthoDB" id="245156at2"/>
<dbReference type="Proteomes" id="UP000318437">
    <property type="component" value="Unassembled WGS sequence"/>
</dbReference>
<evidence type="ECO:0000313" key="2">
    <source>
        <dbReference type="Proteomes" id="UP000318437"/>
    </source>
</evidence>
<dbReference type="InterPro" id="IPR018247">
    <property type="entry name" value="EF_Hand_1_Ca_BS"/>
</dbReference>
<gene>
    <name evidence="1" type="ORF">Pla144_19540</name>
</gene>